<feature type="active site" description="Proton donor/acceptor" evidence="2">
    <location>
        <position position="317"/>
    </location>
</feature>
<proteinExistence type="predicted"/>
<sequence length="436" mass="45781">MTTSYVIEADGGSRGNPGPAGYGAVVRDASDSQILVEDAAAIGTATNNVAEYRGLIAGLRALLDLAGDGATAEVRMDSKLVIEQMAGRWKIKNEGLRPLALEAGALARRLRVTWKWIPRERNKEADRLANEAMDAAAKGVPWHSTMTASASPVVSSEAPASPPAWGSPAASPSAVSSSASAVPVPASAGPASPSPAPAQGSLFDSTDISEISSDAPVAASVTKGSGWRPPTSTATTLILLRHGETPMSVERRFSGIGDPELTPNGRAQAEAAAARLSREPYGVQVIVSSPLKRARATAEAVAARTGLEVIVEEGLREADFGEWEGHTYTGIQRRWPDELAAWLADPSVAPPGGESFEAVAERVRATGEKLVERYEGRTVLVVSHVTPIKTLLRLALMAPPAALYRMHLDLACVSLIEHYADGPAVVKAFNDTAHLR</sequence>
<dbReference type="RefSeq" id="WP_203874018.1">
    <property type="nucleotide sequence ID" value="NZ_BOOK01000010.1"/>
</dbReference>
<feature type="active site" description="Proton donor/acceptor; for phosphatase activity" evidence="1">
    <location>
        <position position="317"/>
    </location>
</feature>
<dbReference type="PANTHER" id="PTHR48100">
    <property type="entry name" value="BROAD-SPECIFICITY PHOSPHATASE YOR283W-RELATED"/>
    <property type="match status" value="1"/>
</dbReference>
<feature type="compositionally biased region" description="Low complexity" evidence="4">
    <location>
        <begin position="153"/>
        <end position="191"/>
    </location>
</feature>
<accession>A0A8J3SV21</accession>
<dbReference type="SMART" id="SM00855">
    <property type="entry name" value="PGAM"/>
    <property type="match status" value="1"/>
</dbReference>
<dbReference type="Pfam" id="PF00300">
    <property type="entry name" value="His_Phos_1"/>
    <property type="match status" value="1"/>
</dbReference>
<reference evidence="6" key="1">
    <citation type="submission" date="2021-01" db="EMBL/GenBank/DDBJ databases">
        <title>Whole genome shotgun sequence of Planobispora takensis NBRC 109077.</title>
        <authorList>
            <person name="Komaki H."/>
            <person name="Tamura T."/>
        </authorList>
    </citation>
    <scope>NUCLEOTIDE SEQUENCE</scope>
    <source>
        <strain evidence="6">NBRC 109077</strain>
    </source>
</reference>
<evidence type="ECO:0000313" key="7">
    <source>
        <dbReference type="Proteomes" id="UP000634476"/>
    </source>
</evidence>
<feature type="region of interest" description="Disordered" evidence="4">
    <location>
        <begin position="153"/>
        <end position="204"/>
    </location>
</feature>
<protein>
    <recommendedName>
        <fullName evidence="5">RNase H type-1 domain-containing protein</fullName>
    </recommendedName>
</protein>
<dbReference type="Gene3D" id="3.40.50.1240">
    <property type="entry name" value="Phosphoglycerate mutase-like"/>
    <property type="match status" value="1"/>
</dbReference>
<dbReference type="InterPro" id="IPR014636">
    <property type="entry name" value="RNaseH/PGlycerate_mutase"/>
</dbReference>
<dbReference type="GO" id="GO:0003676">
    <property type="term" value="F:nucleic acid binding"/>
    <property type="evidence" value="ECO:0007669"/>
    <property type="project" value="InterPro"/>
</dbReference>
<dbReference type="InterPro" id="IPR013078">
    <property type="entry name" value="His_Pase_superF_clade-1"/>
</dbReference>
<feature type="domain" description="RNase H type-1" evidence="5">
    <location>
        <begin position="1"/>
        <end position="142"/>
    </location>
</feature>
<dbReference type="InterPro" id="IPR029033">
    <property type="entry name" value="His_PPase_superfam"/>
</dbReference>
<dbReference type="EMBL" id="BOOK01000010">
    <property type="protein sequence ID" value="GIH99561.1"/>
    <property type="molecule type" value="Genomic_DNA"/>
</dbReference>
<evidence type="ECO:0000256" key="2">
    <source>
        <dbReference type="PIRSR" id="PIRSR613078-1"/>
    </source>
</evidence>
<evidence type="ECO:0000256" key="3">
    <source>
        <dbReference type="PIRSR" id="PIRSR613078-2"/>
    </source>
</evidence>
<dbReference type="InterPro" id="IPR036397">
    <property type="entry name" value="RNaseH_sf"/>
</dbReference>
<dbReference type="AlphaFoldDB" id="A0A8J3SV21"/>
<evidence type="ECO:0000259" key="5">
    <source>
        <dbReference type="PROSITE" id="PS50879"/>
    </source>
</evidence>
<dbReference type="InterPro" id="IPR002156">
    <property type="entry name" value="RNaseH_domain"/>
</dbReference>
<name>A0A8J3SV21_9ACTN</name>
<dbReference type="InterPro" id="IPR050275">
    <property type="entry name" value="PGM_Phosphatase"/>
</dbReference>
<dbReference type="PROSITE" id="PS50879">
    <property type="entry name" value="RNASE_H_1"/>
    <property type="match status" value="1"/>
</dbReference>
<comment type="caution">
    <text evidence="6">The sequence shown here is derived from an EMBL/GenBank/DDBJ whole genome shotgun (WGS) entry which is preliminary data.</text>
</comment>
<dbReference type="PIRSF" id="PIRSF036922">
    <property type="entry name" value="RNaseH_PGAM"/>
    <property type="match status" value="1"/>
</dbReference>
<organism evidence="6 7">
    <name type="scientific">Planobispora takensis</name>
    <dbReference type="NCBI Taxonomy" id="1367882"/>
    <lineage>
        <taxon>Bacteria</taxon>
        <taxon>Bacillati</taxon>
        <taxon>Actinomycetota</taxon>
        <taxon>Actinomycetes</taxon>
        <taxon>Streptosporangiales</taxon>
        <taxon>Streptosporangiaceae</taxon>
        <taxon>Planobispora</taxon>
    </lineage>
</organism>
<evidence type="ECO:0000313" key="6">
    <source>
        <dbReference type="EMBL" id="GIH99561.1"/>
    </source>
</evidence>
<dbReference type="SUPFAM" id="SSF53254">
    <property type="entry name" value="Phosphoglycerate mutase-like"/>
    <property type="match status" value="1"/>
</dbReference>
<dbReference type="PANTHER" id="PTHR48100:SF62">
    <property type="entry name" value="GLUCOSYL-3-PHOSPHOGLYCERATE PHOSPHATASE"/>
    <property type="match status" value="1"/>
</dbReference>
<dbReference type="Gene3D" id="3.30.420.10">
    <property type="entry name" value="Ribonuclease H-like superfamily/Ribonuclease H"/>
    <property type="match status" value="1"/>
</dbReference>
<dbReference type="Proteomes" id="UP000634476">
    <property type="component" value="Unassembled WGS sequence"/>
</dbReference>
<evidence type="ECO:0000256" key="4">
    <source>
        <dbReference type="SAM" id="MobiDB-lite"/>
    </source>
</evidence>
<keyword evidence="7" id="KW-1185">Reference proteome</keyword>
<dbReference type="SUPFAM" id="SSF53098">
    <property type="entry name" value="Ribonuclease H-like"/>
    <property type="match status" value="1"/>
</dbReference>
<dbReference type="GO" id="GO:0005737">
    <property type="term" value="C:cytoplasm"/>
    <property type="evidence" value="ECO:0007669"/>
    <property type="project" value="TreeGrafter"/>
</dbReference>
<feature type="active site" description="Tele-phosphohistidine intermediate" evidence="1">
    <location>
        <position position="242"/>
    </location>
</feature>
<dbReference type="Pfam" id="PF13456">
    <property type="entry name" value="RVT_3"/>
    <property type="match status" value="1"/>
</dbReference>
<dbReference type="NCBIfam" id="NF005567">
    <property type="entry name" value="PRK07238.1"/>
    <property type="match status" value="1"/>
</dbReference>
<dbReference type="GO" id="GO:0016791">
    <property type="term" value="F:phosphatase activity"/>
    <property type="evidence" value="ECO:0007669"/>
    <property type="project" value="TreeGrafter"/>
</dbReference>
<dbReference type="GO" id="GO:0004523">
    <property type="term" value="F:RNA-DNA hybrid ribonuclease activity"/>
    <property type="evidence" value="ECO:0007669"/>
    <property type="project" value="InterPro"/>
</dbReference>
<evidence type="ECO:0000256" key="1">
    <source>
        <dbReference type="PIRSR" id="PIRSR036922-1"/>
    </source>
</evidence>
<dbReference type="InterPro" id="IPR012337">
    <property type="entry name" value="RNaseH-like_sf"/>
</dbReference>
<feature type="binding site" evidence="3">
    <location>
        <position position="293"/>
    </location>
    <ligand>
        <name>substrate</name>
    </ligand>
</feature>
<gene>
    <name evidence="6" type="ORF">Pta02_15700</name>
</gene>
<dbReference type="CDD" id="cd09279">
    <property type="entry name" value="RNase_HI_like"/>
    <property type="match status" value="1"/>
</dbReference>
<dbReference type="CDD" id="cd07067">
    <property type="entry name" value="HP_PGM_like"/>
    <property type="match status" value="1"/>
</dbReference>